<name>A0A6A6WMM8_9PEZI</name>
<feature type="compositionally biased region" description="Polar residues" evidence="1">
    <location>
        <begin position="222"/>
        <end position="231"/>
    </location>
</feature>
<feature type="compositionally biased region" description="Low complexity" evidence="1">
    <location>
        <begin position="305"/>
        <end position="325"/>
    </location>
</feature>
<organism evidence="2 3">
    <name type="scientific">Pseudovirgaria hyperparasitica</name>
    <dbReference type="NCBI Taxonomy" id="470096"/>
    <lineage>
        <taxon>Eukaryota</taxon>
        <taxon>Fungi</taxon>
        <taxon>Dikarya</taxon>
        <taxon>Ascomycota</taxon>
        <taxon>Pezizomycotina</taxon>
        <taxon>Dothideomycetes</taxon>
        <taxon>Dothideomycetes incertae sedis</taxon>
        <taxon>Acrospermales</taxon>
        <taxon>Acrospermaceae</taxon>
        <taxon>Pseudovirgaria</taxon>
    </lineage>
</organism>
<dbReference type="RefSeq" id="XP_033605921.1">
    <property type="nucleotide sequence ID" value="XM_033745153.1"/>
</dbReference>
<evidence type="ECO:0000313" key="3">
    <source>
        <dbReference type="Proteomes" id="UP000799437"/>
    </source>
</evidence>
<feature type="compositionally biased region" description="Polar residues" evidence="1">
    <location>
        <begin position="367"/>
        <end position="377"/>
    </location>
</feature>
<sequence>MSFFGDNSQWNAPGRQATWEQPPPPSRSGSIPLIATARFADTNAQTGASSTVQRDEPGAFQSQFEEVERAADNLMKSGKMFGPMGGQAPRRDSMPPPVAGRGYPEFDPRMGGGPQRHHSVSDYDGIRSSSASNLQGFYATQRYGPRPSEADSVMQAKRRMAAQRERELRNYHQEQQYNRNASGAKSDRSLSPNAMSEDERRDLIARQHRALYGDNAQLYNPDGSSRQSSQDARVATSVGGRGPSPLAFDPFGMQAHGGHNDGSVQMPPRDHASKDAPAGAQRSRANSNSSPSSQPTASFNLYDNAQQSSRTSASSPGGSPPRQGGKASNNAGVAPIGTRPSQTQGSAANAMNKRSTTPLPSPLSYGFSANGQSNNERSTSASSNPATSAADKGVNIGWGSNSGVWGSSKNTLGVQAPVWG</sequence>
<feature type="compositionally biased region" description="Polar residues" evidence="1">
    <location>
        <begin position="1"/>
        <end position="11"/>
    </location>
</feature>
<feature type="compositionally biased region" description="Low complexity" evidence="1">
    <location>
        <begin position="280"/>
        <end position="295"/>
    </location>
</feature>
<dbReference type="EMBL" id="ML996565">
    <property type="protein sequence ID" value="KAF2763470.1"/>
    <property type="molecule type" value="Genomic_DNA"/>
</dbReference>
<feature type="region of interest" description="Disordered" evidence="1">
    <location>
        <begin position="1"/>
        <end position="394"/>
    </location>
</feature>
<protein>
    <submittedName>
        <fullName evidence="2">Uncharacterized protein</fullName>
    </submittedName>
</protein>
<evidence type="ECO:0000313" key="2">
    <source>
        <dbReference type="EMBL" id="KAF2763470.1"/>
    </source>
</evidence>
<reference evidence="2" key="1">
    <citation type="journal article" date="2020" name="Stud. Mycol.">
        <title>101 Dothideomycetes genomes: a test case for predicting lifestyles and emergence of pathogens.</title>
        <authorList>
            <person name="Haridas S."/>
            <person name="Albert R."/>
            <person name="Binder M."/>
            <person name="Bloem J."/>
            <person name="Labutti K."/>
            <person name="Salamov A."/>
            <person name="Andreopoulos B."/>
            <person name="Baker S."/>
            <person name="Barry K."/>
            <person name="Bills G."/>
            <person name="Bluhm B."/>
            <person name="Cannon C."/>
            <person name="Castanera R."/>
            <person name="Culley D."/>
            <person name="Daum C."/>
            <person name="Ezra D."/>
            <person name="Gonzalez J."/>
            <person name="Henrissat B."/>
            <person name="Kuo A."/>
            <person name="Liang C."/>
            <person name="Lipzen A."/>
            <person name="Lutzoni F."/>
            <person name="Magnuson J."/>
            <person name="Mondo S."/>
            <person name="Nolan M."/>
            <person name="Ohm R."/>
            <person name="Pangilinan J."/>
            <person name="Park H.-J."/>
            <person name="Ramirez L."/>
            <person name="Alfaro M."/>
            <person name="Sun H."/>
            <person name="Tritt A."/>
            <person name="Yoshinaga Y."/>
            <person name="Zwiers L.-H."/>
            <person name="Turgeon B."/>
            <person name="Goodwin S."/>
            <person name="Spatafora J."/>
            <person name="Crous P."/>
            <person name="Grigoriev I."/>
        </authorList>
    </citation>
    <scope>NUCLEOTIDE SEQUENCE</scope>
    <source>
        <strain evidence="2">CBS 121739</strain>
    </source>
</reference>
<dbReference type="AlphaFoldDB" id="A0A6A6WMM8"/>
<keyword evidence="3" id="KW-1185">Reference proteome</keyword>
<proteinExistence type="predicted"/>
<feature type="compositionally biased region" description="Basic and acidic residues" evidence="1">
    <location>
        <begin position="162"/>
        <end position="172"/>
    </location>
</feature>
<gene>
    <name evidence="2" type="ORF">EJ05DRAFT_482269</name>
</gene>
<dbReference type="Proteomes" id="UP000799437">
    <property type="component" value="Unassembled WGS sequence"/>
</dbReference>
<evidence type="ECO:0000256" key="1">
    <source>
        <dbReference type="SAM" id="MobiDB-lite"/>
    </source>
</evidence>
<feature type="compositionally biased region" description="Polar residues" evidence="1">
    <location>
        <begin position="339"/>
        <end position="358"/>
    </location>
</feature>
<accession>A0A6A6WMM8</accession>
<feature type="compositionally biased region" description="Polar residues" evidence="1">
    <location>
        <begin position="173"/>
        <end position="194"/>
    </location>
</feature>
<feature type="compositionally biased region" description="Polar residues" evidence="1">
    <location>
        <begin position="42"/>
        <end position="52"/>
    </location>
</feature>
<dbReference type="OrthoDB" id="5401193at2759"/>
<dbReference type="GeneID" id="54486207"/>
<feature type="compositionally biased region" description="Low complexity" evidence="1">
    <location>
        <begin position="378"/>
        <end position="390"/>
    </location>
</feature>